<protein>
    <submittedName>
        <fullName evidence="1">Uncharacterized protein</fullName>
    </submittedName>
</protein>
<dbReference type="Proteomes" id="UP001497535">
    <property type="component" value="Unassembled WGS sequence"/>
</dbReference>
<proteinExistence type="predicted"/>
<comment type="caution">
    <text evidence="1">The sequence shown here is derived from an EMBL/GenBank/DDBJ whole genome shotgun (WGS) entry which is preliminary data.</text>
</comment>
<reference evidence="1" key="1">
    <citation type="submission" date="2023-11" db="EMBL/GenBank/DDBJ databases">
        <authorList>
            <person name="Poullet M."/>
        </authorList>
    </citation>
    <scope>NUCLEOTIDE SEQUENCE</scope>
    <source>
        <strain evidence="1">E1834</strain>
    </source>
</reference>
<sequence>MDFLNYFSVRFLAFLIKGLQHFSKKIFVKNFLEPMLVGLWDPPFFSLYNFLSHIFKKFKKPKKLNLNTDTYF</sequence>
<accession>A0ACB0Z8T9</accession>
<gene>
    <name evidence="1" type="ORF">MENTE1834_LOCUS22210</name>
</gene>
<name>A0ACB0Z8T9_MELEN</name>
<keyword evidence="2" id="KW-1185">Reference proteome</keyword>
<dbReference type="EMBL" id="CAVMJV010000028">
    <property type="protein sequence ID" value="CAK5075409.1"/>
    <property type="molecule type" value="Genomic_DNA"/>
</dbReference>
<organism evidence="1 2">
    <name type="scientific">Meloidogyne enterolobii</name>
    <name type="common">Root-knot nematode worm</name>
    <name type="synonym">Meloidogyne mayaguensis</name>
    <dbReference type="NCBI Taxonomy" id="390850"/>
    <lineage>
        <taxon>Eukaryota</taxon>
        <taxon>Metazoa</taxon>
        <taxon>Ecdysozoa</taxon>
        <taxon>Nematoda</taxon>
        <taxon>Chromadorea</taxon>
        <taxon>Rhabditida</taxon>
        <taxon>Tylenchina</taxon>
        <taxon>Tylenchomorpha</taxon>
        <taxon>Tylenchoidea</taxon>
        <taxon>Meloidogynidae</taxon>
        <taxon>Meloidogyninae</taxon>
        <taxon>Meloidogyne</taxon>
    </lineage>
</organism>
<evidence type="ECO:0000313" key="1">
    <source>
        <dbReference type="EMBL" id="CAK5075409.1"/>
    </source>
</evidence>
<evidence type="ECO:0000313" key="2">
    <source>
        <dbReference type="Proteomes" id="UP001497535"/>
    </source>
</evidence>